<dbReference type="InterPro" id="IPR025405">
    <property type="entry name" value="DUF4131"/>
</dbReference>
<dbReference type="EMBL" id="SMGJ01000002">
    <property type="protein sequence ID" value="TCK70346.1"/>
    <property type="molecule type" value="Genomic_DNA"/>
</dbReference>
<evidence type="ECO:0000256" key="6">
    <source>
        <dbReference type="SAM" id="Phobius"/>
    </source>
</evidence>
<proteinExistence type="predicted"/>
<evidence type="ECO:0000313" key="9">
    <source>
        <dbReference type="Proteomes" id="UP000295496"/>
    </source>
</evidence>
<evidence type="ECO:0000256" key="3">
    <source>
        <dbReference type="ARBA" id="ARBA00022692"/>
    </source>
</evidence>
<evidence type="ECO:0000256" key="5">
    <source>
        <dbReference type="ARBA" id="ARBA00023136"/>
    </source>
</evidence>
<evidence type="ECO:0000259" key="7">
    <source>
        <dbReference type="SMART" id="SM00849"/>
    </source>
</evidence>
<dbReference type="GO" id="GO:0030420">
    <property type="term" value="P:establishment of competence for transformation"/>
    <property type="evidence" value="ECO:0007669"/>
    <property type="project" value="InterPro"/>
</dbReference>
<feature type="transmembrane region" description="Helical" evidence="6">
    <location>
        <begin position="12"/>
        <end position="30"/>
    </location>
</feature>
<keyword evidence="9" id="KW-1185">Reference proteome</keyword>
<gene>
    <name evidence="8" type="ORF">EV692_0612</name>
</gene>
<comment type="caution">
    <text evidence="8">The sequence shown here is derived from an EMBL/GenBank/DDBJ whole genome shotgun (WGS) entry which is preliminary data.</text>
</comment>
<dbReference type="InterPro" id="IPR004797">
    <property type="entry name" value="Competence_ComEC/Rec2"/>
</dbReference>
<organism evidence="8 9">
    <name type="scientific">Lonepinella koalarum</name>
    <dbReference type="NCBI Taxonomy" id="53417"/>
    <lineage>
        <taxon>Bacteria</taxon>
        <taxon>Pseudomonadati</taxon>
        <taxon>Pseudomonadota</taxon>
        <taxon>Gammaproteobacteria</taxon>
        <taxon>Pasteurellales</taxon>
        <taxon>Pasteurellaceae</taxon>
        <taxon>Lonepinella</taxon>
    </lineage>
</organism>
<evidence type="ECO:0000256" key="1">
    <source>
        <dbReference type="ARBA" id="ARBA00004651"/>
    </source>
</evidence>
<dbReference type="InterPro" id="IPR035681">
    <property type="entry name" value="ComA-like_MBL"/>
</dbReference>
<reference evidence="8 9" key="1">
    <citation type="submission" date="2019-03" db="EMBL/GenBank/DDBJ databases">
        <title>Genomic Encyclopedia of Type Strains, Phase IV (KMG-IV): sequencing the most valuable type-strain genomes for metagenomic binning, comparative biology and taxonomic classification.</title>
        <authorList>
            <person name="Goeker M."/>
        </authorList>
    </citation>
    <scope>NUCLEOTIDE SEQUENCE [LARGE SCALE GENOMIC DNA]</scope>
    <source>
        <strain evidence="8 9">DSM 10053</strain>
    </source>
</reference>
<feature type="domain" description="Metallo-beta-lactamase" evidence="7">
    <location>
        <begin position="550"/>
        <end position="732"/>
    </location>
</feature>
<dbReference type="Proteomes" id="UP000295496">
    <property type="component" value="Unassembled WGS sequence"/>
</dbReference>
<keyword evidence="3 6" id="KW-0812">Transmembrane</keyword>
<dbReference type="PANTHER" id="PTHR30619:SF1">
    <property type="entry name" value="RECOMBINATION PROTEIN 2"/>
    <property type="match status" value="1"/>
</dbReference>
<dbReference type="AlphaFoldDB" id="A0A4R1KXZ4"/>
<keyword evidence="5 6" id="KW-0472">Membrane</keyword>
<feature type="transmembrane region" description="Helical" evidence="6">
    <location>
        <begin position="322"/>
        <end position="355"/>
    </location>
</feature>
<dbReference type="Pfam" id="PF00753">
    <property type="entry name" value="Lactamase_B"/>
    <property type="match status" value="1"/>
</dbReference>
<dbReference type="NCBIfam" id="TIGR00360">
    <property type="entry name" value="ComEC_N-term"/>
    <property type="match status" value="1"/>
</dbReference>
<keyword evidence="2" id="KW-1003">Cell membrane</keyword>
<dbReference type="InterPro" id="IPR001279">
    <property type="entry name" value="Metallo-B-lactamas"/>
</dbReference>
<keyword evidence="4 6" id="KW-1133">Transmembrane helix</keyword>
<dbReference type="RefSeq" id="WP_132300438.1">
    <property type="nucleotide sequence ID" value="NZ_CP170642.1"/>
</dbReference>
<feature type="transmembrane region" description="Helical" evidence="6">
    <location>
        <begin position="462"/>
        <end position="481"/>
    </location>
</feature>
<dbReference type="Gene3D" id="3.60.15.10">
    <property type="entry name" value="Ribonuclease Z/Hydroxyacylglutathione hydrolase-like"/>
    <property type="match status" value="1"/>
</dbReference>
<feature type="transmembrane region" description="Helical" evidence="6">
    <location>
        <begin position="267"/>
        <end position="286"/>
    </location>
</feature>
<comment type="subcellular location">
    <subcellularLocation>
        <location evidence="1">Cell membrane</location>
        <topology evidence="1">Multi-pass membrane protein</topology>
    </subcellularLocation>
</comment>
<dbReference type="Pfam" id="PF03772">
    <property type="entry name" value="Competence"/>
    <property type="match status" value="1"/>
</dbReference>
<dbReference type="NCBIfam" id="TIGR00361">
    <property type="entry name" value="ComEC_Rec2"/>
    <property type="match status" value="1"/>
</dbReference>
<dbReference type="InterPro" id="IPR052159">
    <property type="entry name" value="Competence_DNA_uptake"/>
</dbReference>
<name>A0A4R1KXZ4_9PAST</name>
<evidence type="ECO:0000256" key="4">
    <source>
        <dbReference type="ARBA" id="ARBA00022989"/>
    </source>
</evidence>
<dbReference type="Pfam" id="PF13567">
    <property type="entry name" value="DUF4131"/>
    <property type="match status" value="1"/>
</dbReference>
<feature type="transmembrane region" description="Helical" evidence="6">
    <location>
        <begin position="519"/>
        <end position="537"/>
    </location>
</feature>
<protein>
    <submittedName>
        <fullName evidence="8">Competence protein ComEC</fullName>
    </submittedName>
</protein>
<feature type="transmembrane region" description="Helical" evidence="6">
    <location>
        <begin position="36"/>
        <end position="55"/>
    </location>
</feature>
<dbReference type="CDD" id="cd07731">
    <property type="entry name" value="ComA-like_MBL-fold"/>
    <property type="match status" value="1"/>
</dbReference>
<dbReference type="SUPFAM" id="SSF56281">
    <property type="entry name" value="Metallo-hydrolase/oxidoreductase"/>
    <property type="match status" value="1"/>
</dbReference>
<dbReference type="InterPro" id="IPR036866">
    <property type="entry name" value="RibonucZ/Hydroxyglut_hydro"/>
</dbReference>
<feature type="transmembrane region" description="Helical" evidence="6">
    <location>
        <begin position="375"/>
        <end position="397"/>
    </location>
</feature>
<dbReference type="InterPro" id="IPR004477">
    <property type="entry name" value="ComEC_N"/>
</dbReference>
<evidence type="ECO:0000313" key="8">
    <source>
        <dbReference type="EMBL" id="TCK70346.1"/>
    </source>
</evidence>
<dbReference type="SMART" id="SM00849">
    <property type="entry name" value="Lactamase_B"/>
    <property type="match status" value="1"/>
</dbReference>
<feature type="transmembrane region" description="Helical" evidence="6">
    <location>
        <begin position="292"/>
        <end position="310"/>
    </location>
</feature>
<accession>A0A4R1KXZ4</accession>
<feature type="transmembrane region" description="Helical" evidence="6">
    <location>
        <begin position="236"/>
        <end position="255"/>
    </location>
</feature>
<feature type="transmembrane region" description="Helical" evidence="6">
    <location>
        <begin position="62"/>
        <end position="83"/>
    </location>
</feature>
<dbReference type="GO" id="GO:0005886">
    <property type="term" value="C:plasma membrane"/>
    <property type="evidence" value="ECO:0007669"/>
    <property type="project" value="UniProtKB-SubCell"/>
</dbReference>
<dbReference type="PANTHER" id="PTHR30619">
    <property type="entry name" value="DNA INTERNALIZATION/COMPETENCE PROTEIN COMEC/REC2"/>
    <property type="match status" value="1"/>
</dbReference>
<feature type="transmembrane region" description="Helical" evidence="6">
    <location>
        <begin position="409"/>
        <end position="428"/>
    </location>
</feature>
<sequence length="795" mass="90721">MQIILRVINQININTIVYSVILAVISLYFLPTKFLLSWQVCTSLFFIVVILRIVVARKQFVILWLNRALILLVCVGYAHYFALSALQQAQITPQKVQTMFRIVEIQHQGDYQSLVIETEQPKRRIYTSWKVDQVPRLGEIWQGELQLRPLSSRLNIGGFDRQTWYFAKDIQAWGTVKSAVKISQDFSWREQRLAHSLVQTQGLTQQGLLLALGFGERAWLHPEIWQRYQQTNTAHLIAISGLHIGLAMALGFWLVRVIQYFLPTRKITPILPLCGGVILALLYAQLAGFAIPTLRAILAILIVILLRFYRAYCTAWQLYVRVVALLLLCDPLMILSTSFWLSIGAVACLILWYQLFPLHLMRWRGLPLSPKVRWIFALFHLQLGLFCLFTPIQLAFFHGFSLQGFVANLLIVPLYSFLLVPIVLLAVFSHGGFYSWQIANFLADKITDLLSLFQHSWLNLSYLQSLYLNILLAFILWVALYKTYGPTQNVANYQQRPPYFSLKSDRSLSPILYNRMQQGLILFILACTTLLCGHYFYRSDWQVETLDVGQGLATLIVKDQHGILYDTGASWQGGSMVELEIIPYLQRQGIKLDYVIVSHDDNDHAGGASAIIKMFPDAVFISPSYKNYGENYRGFCKKGEQWEWQGIKISALSPDTLVQRAENRDSCILLMRQATHTVLLTGDADIAIEQRILSTLSKVEVLQVGHHGSKTSTGINFINKIKPDIALISSGRWNPWHFPNQGVIERLRQAKSAVYNTAVAGQISVRFYADNTAIVTARNELSPWYQQIIDVQARD</sequence>
<evidence type="ECO:0000256" key="2">
    <source>
        <dbReference type="ARBA" id="ARBA00022475"/>
    </source>
</evidence>